<gene>
    <name evidence="1" type="ORF">Terrestrivirus1_254</name>
</gene>
<sequence>MSLFEEFAKRIFDELNDLIVSNTENEIRFTFSDDTWYSKQWSEGAQNYIYRCHEHNRDQDRNICNHSIHYPPNVVSFISNGKIITIDEILIWVRKIINEKYGQTVVDSKFTELNDENWEILNYLQEEANKYF</sequence>
<accession>A0A3G4ZKM4</accession>
<name>A0A3G4ZKM4_9VIRU</name>
<proteinExistence type="predicted"/>
<evidence type="ECO:0000313" key="1">
    <source>
        <dbReference type="EMBL" id="AYV75380.1"/>
    </source>
</evidence>
<protein>
    <submittedName>
        <fullName evidence="1">Uncharacterized protein</fullName>
    </submittedName>
</protein>
<organism evidence="1">
    <name type="scientific">Terrestrivirus sp</name>
    <dbReference type="NCBI Taxonomy" id="2487775"/>
    <lineage>
        <taxon>Viruses</taxon>
        <taxon>Varidnaviria</taxon>
        <taxon>Bamfordvirae</taxon>
        <taxon>Nucleocytoviricota</taxon>
        <taxon>Megaviricetes</taxon>
        <taxon>Imitervirales</taxon>
        <taxon>Mimiviridae</taxon>
        <taxon>Klosneuvirinae</taxon>
    </lineage>
</organism>
<dbReference type="EMBL" id="MK071979">
    <property type="protein sequence ID" value="AYV75380.1"/>
    <property type="molecule type" value="Genomic_DNA"/>
</dbReference>
<reference evidence="1" key="1">
    <citation type="submission" date="2018-10" db="EMBL/GenBank/DDBJ databases">
        <title>Hidden diversity of soil giant viruses.</title>
        <authorList>
            <person name="Schulz F."/>
            <person name="Alteio L."/>
            <person name="Goudeau D."/>
            <person name="Ryan E.M."/>
            <person name="Malmstrom R.R."/>
            <person name="Blanchard J."/>
            <person name="Woyke T."/>
        </authorList>
    </citation>
    <scope>NUCLEOTIDE SEQUENCE</scope>
    <source>
        <strain evidence="1">TEV1</strain>
    </source>
</reference>